<proteinExistence type="predicted"/>
<dbReference type="AlphaFoldDB" id="A0A1D1W4Y6"/>
<evidence type="ECO:0000313" key="2">
    <source>
        <dbReference type="EMBL" id="GAV08326.1"/>
    </source>
</evidence>
<evidence type="ECO:0000313" key="3">
    <source>
        <dbReference type="Proteomes" id="UP000186922"/>
    </source>
</evidence>
<feature type="region of interest" description="Disordered" evidence="1">
    <location>
        <begin position="72"/>
        <end position="115"/>
    </location>
</feature>
<gene>
    <name evidence="2" type="primary">RvY_18038-1</name>
    <name evidence="2" type="synonym">RvY_18038.1</name>
    <name evidence="2" type="ORF">RvY_18038</name>
</gene>
<sequence>MGGVTIRRPGTPLAYCKVLIDPNLCLRASAGEKSISEHTPATDNGIKGYFVGEGQSVSISLRAQIRSITRIDGRKASADQPFCFNEHHRRKSSSDRKVFSKQKPESRLNHKPGTN</sequence>
<evidence type="ECO:0000256" key="1">
    <source>
        <dbReference type="SAM" id="MobiDB-lite"/>
    </source>
</evidence>
<reference evidence="2 3" key="1">
    <citation type="journal article" date="2016" name="Nat. Commun.">
        <title>Extremotolerant tardigrade genome and improved radiotolerance of human cultured cells by tardigrade-unique protein.</title>
        <authorList>
            <person name="Hashimoto T."/>
            <person name="Horikawa D.D."/>
            <person name="Saito Y."/>
            <person name="Kuwahara H."/>
            <person name="Kozuka-Hata H."/>
            <person name="Shin-I T."/>
            <person name="Minakuchi Y."/>
            <person name="Ohishi K."/>
            <person name="Motoyama A."/>
            <person name="Aizu T."/>
            <person name="Enomoto A."/>
            <person name="Kondo K."/>
            <person name="Tanaka S."/>
            <person name="Hara Y."/>
            <person name="Koshikawa S."/>
            <person name="Sagara H."/>
            <person name="Miura T."/>
            <person name="Yokobori S."/>
            <person name="Miyagawa K."/>
            <person name="Suzuki Y."/>
            <person name="Kubo T."/>
            <person name="Oyama M."/>
            <person name="Kohara Y."/>
            <person name="Fujiyama A."/>
            <person name="Arakawa K."/>
            <person name="Katayama T."/>
            <person name="Toyoda A."/>
            <person name="Kunieda T."/>
        </authorList>
    </citation>
    <scope>NUCLEOTIDE SEQUENCE [LARGE SCALE GENOMIC DNA]</scope>
    <source>
        <strain evidence="2 3">YOKOZUNA-1</strain>
    </source>
</reference>
<feature type="compositionally biased region" description="Basic and acidic residues" evidence="1">
    <location>
        <begin position="92"/>
        <end position="108"/>
    </location>
</feature>
<organism evidence="2 3">
    <name type="scientific">Ramazzottius varieornatus</name>
    <name type="common">Water bear</name>
    <name type="synonym">Tardigrade</name>
    <dbReference type="NCBI Taxonomy" id="947166"/>
    <lineage>
        <taxon>Eukaryota</taxon>
        <taxon>Metazoa</taxon>
        <taxon>Ecdysozoa</taxon>
        <taxon>Tardigrada</taxon>
        <taxon>Eutardigrada</taxon>
        <taxon>Parachela</taxon>
        <taxon>Hypsibioidea</taxon>
        <taxon>Ramazzottiidae</taxon>
        <taxon>Ramazzottius</taxon>
    </lineage>
</organism>
<name>A0A1D1W4Y6_RAMVA</name>
<keyword evidence="3" id="KW-1185">Reference proteome</keyword>
<protein>
    <submittedName>
        <fullName evidence="2">Uncharacterized protein</fullName>
    </submittedName>
</protein>
<accession>A0A1D1W4Y6</accession>
<dbReference type="EMBL" id="BDGG01000017">
    <property type="protein sequence ID" value="GAV08326.1"/>
    <property type="molecule type" value="Genomic_DNA"/>
</dbReference>
<dbReference type="Proteomes" id="UP000186922">
    <property type="component" value="Unassembled WGS sequence"/>
</dbReference>
<comment type="caution">
    <text evidence="2">The sequence shown here is derived from an EMBL/GenBank/DDBJ whole genome shotgun (WGS) entry which is preliminary data.</text>
</comment>